<dbReference type="GO" id="GO:0009847">
    <property type="term" value="P:spore germination"/>
    <property type="evidence" value="ECO:0007669"/>
    <property type="project" value="InterPro"/>
</dbReference>
<keyword evidence="7" id="KW-0449">Lipoprotein</keyword>
<evidence type="ECO:0000256" key="4">
    <source>
        <dbReference type="ARBA" id="ARBA00022729"/>
    </source>
</evidence>
<dbReference type="Pfam" id="PF25198">
    <property type="entry name" value="Spore_GerAC_N"/>
    <property type="match status" value="1"/>
</dbReference>
<dbReference type="PANTHER" id="PTHR35789">
    <property type="entry name" value="SPORE GERMINATION PROTEIN B3"/>
    <property type="match status" value="1"/>
</dbReference>
<dbReference type="AlphaFoldDB" id="A0AB39BUW5"/>
<evidence type="ECO:0000256" key="5">
    <source>
        <dbReference type="ARBA" id="ARBA00023136"/>
    </source>
</evidence>
<sequence length="413" mass="46526">MSKWDRIVIITCITCLLSGCFDKTELEQQAFVIAVGIDQTDLQGQYNITFQVAQGQLGRGANESSEIQEKNVTIQASDIISAKSTANTLVAREINLDQTKVLIISEELARSGELINVLQATTRAAAFRRGVQIIITRENASDFLANNDPPLEIKPHKFYQLMLQQSKSTGLIPDADIHRFFQITEGDADLFLGIYATATKLEDQKKGEEDEFYAGQVPQKGEQDTQFIGSAVFKEGKMIDTLTGEETRLALMLDNTISMDDILVSLPDPKSDVHRISARLIRERKASIHVKMDGQNQAEINVNVPIHIELLAVPSLVDYGSDAANLQLLEEMIEEKYNQEALALIKKTQETYRAEPFYWSLYVRRYFKTISDYEEADWNNNIYPNANVKVSFDMEAIRFGKVIRNTGIAEVRD</sequence>
<comment type="subcellular location">
    <subcellularLocation>
        <location evidence="1">Membrane</location>
        <topology evidence="1">Lipid-anchor</topology>
    </subcellularLocation>
</comment>
<keyword evidence="5" id="KW-0472">Membrane</keyword>
<dbReference type="InterPro" id="IPR038501">
    <property type="entry name" value="Spore_GerAC_C_sf"/>
</dbReference>
<evidence type="ECO:0000256" key="2">
    <source>
        <dbReference type="ARBA" id="ARBA00007886"/>
    </source>
</evidence>
<dbReference type="InterPro" id="IPR008844">
    <property type="entry name" value="Spore_GerAC-like"/>
</dbReference>
<accession>A0AB39BUW5</accession>
<evidence type="ECO:0000259" key="9">
    <source>
        <dbReference type="Pfam" id="PF25198"/>
    </source>
</evidence>
<dbReference type="Gene3D" id="3.30.300.210">
    <property type="entry name" value="Nutrient germinant receptor protein C, domain 3"/>
    <property type="match status" value="1"/>
</dbReference>
<proteinExistence type="inferred from homology"/>
<evidence type="ECO:0000256" key="3">
    <source>
        <dbReference type="ARBA" id="ARBA00022544"/>
    </source>
</evidence>
<evidence type="ECO:0000256" key="7">
    <source>
        <dbReference type="ARBA" id="ARBA00023288"/>
    </source>
</evidence>
<protein>
    <submittedName>
        <fullName evidence="10">Ger(X)C family spore germination protein</fullName>
    </submittedName>
</protein>
<feature type="domain" description="Spore germination GerAC-like C-terminal" evidence="8">
    <location>
        <begin position="229"/>
        <end position="400"/>
    </location>
</feature>
<dbReference type="InterPro" id="IPR057336">
    <property type="entry name" value="GerAC_N"/>
</dbReference>
<dbReference type="InterPro" id="IPR046953">
    <property type="entry name" value="Spore_GerAC-like_C"/>
</dbReference>
<name>A0AB39BUW5_9BACI</name>
<feature type="domain" description="Spore germination protein N-terminal" evidence="9">
    <location>
        <begin position="22"/>
        <end position="193"/>
    </location>
</feature>
<evidence type="ECO:0000256" key="6">
    <source>
        <dbReference type="ARBA" id="ARBA00023139"/>
    </source>
</evidence>
<organism evidence="10">
    <name type="scientific">Alkalihalophilus sp. As8PL</name>
    <dbReference type="NCBI Taxonomy" id="3237103"/>
    <lineage>
        <taxon>Bacteria</taxon>
        <taxon>Bacillati</taxon>
        <taxon>Bacillota</taxon>
        <taxon>Bacilli</taxon>
        <taxon>Bacillales</taxon>
        <taxon>Bacillaceae</taxon>
        <taxon>Alkalihalophilus</taxon>
    </lineage>
</organism>
<dbReference type="EMBL" id="CP162551">
    <property type="protein sequence ID" value="XDI37608.1"/>
    <property type="molecule type" value="Genomic_DNA"/>
</dbReference>
<dbReference type="Pfam" id="PF05504">
    <property type="entry name" value="Spore_GerAC"/>
    <property type="match status" value="1"/>
</dbReference>
<evidence type="ECO:0000259" key="8">
    <source>
        <dbReference type="Pfam" id="PF05504"/>
    </source>
</evidence>
<keyword evidence="4" id="KW-0732">Signal</keyword>
<gene>
    <name evidence="10" type="ORF">AB3N04_04635</name>
</gene>
<keyword evidence="6" id="KW-0564">Palmitate</keyword>
<evidence type="ECO:0000256" key="1">
    <source>
        <dbReference type="ARBA" id="ARBA00004635"/>
    </source>
</evidence>
<dbReference type="NCBIfam" id="TIGR02887">
    <property type="entry name" value="spore_ger_x_C"/>
    <property type="match status" value="1"/>
</dbReference>
<dbReference type="RefSeq" id="WP_368504939.1">
    <property type="nucleotide sequence ID" value="NZ_CP162551.1"/>
</dbReference>
<evidence type="ECO:0000313" key="10">
    <source>
        <dbReference type="EMBL" id="XDI37608.1"/>
    </source>
</evidence>
<dbReference type="GO" id="GO:0016020">
    <property type="term" value="C:membrane"/>
    <property type="evidence" value="ECO:0007669"/>
    <property type="project" value="UniProtKB-SubCell"/>
</dbReference>
<keyword evidence="3" id="KW-0309">Germination</keyword>
<dbReference type="PANTHER" id="PTHR35789:SF1">
    <property type="entry name" value="SPORE GERMINATION PROTEIN B3"/>
    <property type="match status" value="1"/>
</dbReference>
<dbReference type="PROSITE" id="PS51257">
    <property type="entry name" value="PROKAR_LIPOPROTEIN"/>
    <property type="match status" value="1"/>
</dbReference>
<comment type="similarity">
    <text evidence="2">Belongs to the GerABKC lipoprotein family.</text>
</comment>
<reference evidence="10" key="1">
    <citation type="submission" date="2024-07" db="EMBL/GenBank/DDBJ databases">
        <title>Identification and characteristics of an arsenic-resistant bacterial isolate, which belongs to a novel species.</title>
        <authorList>
            <person name="Juszczyk A."/>
            <person name="Kowalczyk A."/>
            <person name="Was K."/>
            <person name="Kosowicz W."/>
            <person name="Budzyn A."/>
            <person name="Latowski D."/>
        </authorList>
    </citation>
    <scope>NUCLEOTIDE SEQUENCE</scope>
    <source>
        <strain evidence="10">As8PL</strain>
    </source>
</reference>